<dbReference type="GO" id="GO:0004867">
    <property type="term" value="F:serine-type endopeptidase inhibitor activity"/>
    <property type="evidence" value="ECO:0007669"/>
    <property type="project" value="UniProtKB-KW"/>
</dbReference>
<name>A0A6S9A3X9_9STRA</name>
<evidence type="ECO:0000256" key="1">
    <source>
        <dbReference type="ARBA" id="ARBA00008210"/>
    </source>
</evidence>
<dbReference type="GO" id="GO:0009611">
    <property type="term" value="P:response to wounding"/>
    <property type="evidence" value="ECO:0007669"/>
    <property type="project" value="InterPro"/>
</dbReference>
<dbReference type="AlphaFoldDB" id="A0A6S9A3X9"/>
<accession>A0A6S9A3X9</accession>
<evidence type="ECO:0000256" key="2">
    <source>
        <dbReference type="ARBA" id="ARBA00022690"/>
    </source>
</evidence>
<organism evidence="5">
    <name type="scientific">Ditylum brightwellii</name>
    <dbReference type="NCBI Taxonomy" id="49249"/>
    <lineage>
        <taxon>Eukaryota</taxon>
        <taxon>Sar</taxon>
        <taxon>Stramenopiles</taxon>
        <taxon>Ochrophyta</taxon>
        <taxon>Bacillariophyta</taxon>
        <taxon>Mediophyceae</taxon>
        <taxon>Lithodesmiophycidae</taxon>
        <taxon>Lithodesmiales</taxon>
        <taxon>Lithodesmiaceae</taxon>
        <taxon>Ditylum</taxon>
    </lineage>
</organism>
<dbReference type="EMBL" id="HBNS01062331">
    <property type="protein sequence ID" value="CAE4670983.1"/>
    <property type="molecule type" value="Transcribed_RNA"/>
</dbReference>
<evidence type="ECO:0000313" key="6">
    <source>
        <dbReference type="EMBL" id="CAE4670983.1"/>
    </source>
</evidence>
<dbReference type="SUPFAM" id="SSF54654">
    <property type="entry name" value="CI-2 family of serine protease inhibitors"/>
    <property type="match status" value="1"/>
</dbReference>
<keyword evidence="3" id="KW-0722">Serine protease inhibitor</keyword>
<evidence type="ECO:0000256" key="3">
    <source>
        <dbReference type="ARBA" id="ARBA00022900"/>
    </source>
</evidence>
<evidence type="ECO:0000313" key="5">
    <source>
        <dbReference type="EMBL" id="CAE4670980.1"/>
    </source>
</evidence>
<feature type="chain" id="PRO_5036191547" evidence="4">
    <location>
        <begin position="24"/>
        <end position="117"/>
    </location>
</feature>
<dbReference type="EMBL" id="HBNS01062330">
    <property type="protein sequence ID" value="CAE4670980.1"/>
    <property type="molecule type" value="Transcribed_RNA"/>
</dbReference>
<comment type="similarity">
    <text evidence="1">Belongs to the protease inhibitor I13 (potato type I serine protease inhibitor) family.</text>
</comment>
<protein>
    <submittedName>
        <fullName evidence="5">Uncharacterized protein</fullName>
    </submittedName>
</protein>
<feature type="signal peptide" evidence="4">
    <location>
        <begin position="1"/>
        <end position="23"/>
    </location>
</feature>
<proteinExistence type="inferred from homology"/>
<evidence type="ECO:0000256" key="4">
    <source>
        <dbReference type="SAM" id="SignalP"/>
    </source>
</evidence>
<sequence length="117" mass="12906">MVEMSRTSVLATITLLILGLTMAVVEYGKRENAWAGAEMNQPMLGGSMKYLRQGPWPACVGMMGTDCVDYIEGAAEDLIGNVLLIYPDEARQENFDPERVYVDVDEYGIVEKIPGRG</sequence>
<dbReference type="Gene3D" id="3.30.10.10">
    <property type="entry name" value="Trypsin Inhibitor V, subunit A"/>
    <property type="match status" value="1"/>
</dbReference>
<dbReference type="InterPro" id="IPR036354">
    <property type="entry name" value="Prot_inh_pot1_sf"/>
</dbReference>
<keyword evidence="2" id="KW-0646">Protease inhibitor</keyword>
<gene>
    <name evidence="5" type="ORF">DBRI00130_LOCUS44978</name>
    <name evidence="6" type="ORF">DBRI00130_LOCUS44979</name>
</gene>
<reference evidence="5" key="1">
    <citation type="submission" date="2021-01" db="EMBL/GenBank/DDBJ databases">
        <authorList>
            <person name="Corre E."/>
            <person name="Pelletier E."/>
            <person name="Niang G."/>
            <person name="Scheremetjew M."/>
            <person name="Finn R."/>
            <person name="Kale V."/>
            <person name="Holt S."/>
            <person name="Cochrane G."/>
            <person name="Meng A."/>
            <person name="Brown T."/>
            <person name="Cohen L."/>
        </authorList>
    </citation>
    <scope>NUCLEOTIDE SEQUENCE</scope>
    <source>
        <strain evidence="5">GSO104</strain>
    </source>
</reference>
<dbReference type="InterPro" id="IPR000864">
    <property type="entry name" value="Prot_inh_pot1"/>
</dbReference>
<dbReference type="Pfam" id="PF00280">
    <property type="entry name" value="potato_inhibit"/>
    <property type="match status" value="1"/>
</dbReference>
<keyword evidence="4" id="KW-0732">Signal</keyword>